<dbReference type="InterPro" id="IPR036097">
    <property type="entry name" value="HisK_dim/P_sf"/>
</dbReference>
<dbReference type="SUPFAM" id="SSF55781">
    <property type="entry name" value="GAF domain-like"/>
    <property type="match status" value="1"/>
</dbReference>
<dbReference type="CDD" id="cd00075">
    <property type="entry name" value="HATPase"/>
    <property type="match status" value="1"/>
</dbReference>
<protein>
    <recommendedName>
        <fullName evidence="2">histidine kinase</fullName>
        <ecNumber evidence="2">2.7.13.3</ecNumber>
    </recommendedName>
</protein>
<evidence type="ECO:0000256" key="1">
    <source>
        <dbReference type="ARBA" id="ARBA00000085"/>
    </source>
</evidence>
<dbReference type="InterPro" id="IPR004358">
    <property type="entry name" value="Sig_transdc_His_kin-like_C"/>
</dbReference>
<dbReference type="Gene3D" id="3.30.565.10">
    <property type="entry name" value="Histidine kinase-like ATPase, C-terminal domain"/>
    <property type="match status" value="1"/>
</dbReference>
<dbReference type="Pfam" id="PF13185">
    <property type="entry name" value="GAF_2"/>
    <property type="match status" value="1"/>
</dbReference>
<feature type="domain" description="Histidine kinase" evidence="4">
    <location>
        <begin position="191"/>
        <end position="407"/>
    </location>
</feature>
<dbReference type="InterPro" id="IPR029016">
    <property type="entry name" value="GAF-like_dom_sf"/>
</dbReference>
<gene>
    <name evidence="5" type="ORF">BE17_40925</name>
</gene>
<dbReference type="PANTHER" id="PTHR45569">
    <property type="entry name" value="SENSOR PROTEIN KDPD"/>
    <property type="match status" value="1"/>
</dbReference>
<dbReference type="EMBL" id="JEMB01002106">
    <property type="protein sequence ID" value="KYF83473.1"/>
    <property type="molecule type" value="Genomic_DNA"/>
</dbReference>
<dbReference type="Pfam" id="PF02518">
    <property type="entry name" value="HATPase_c"/>
    <property type="match status" value="1"/>
</dbReference>
<organism evidence="5 6">
    <name type="scientific">Sorangium cellulosum</name>
    <name type="common">Polyangium cellulosum</name>
    <dbReference type="NCBI Taxonomy" id="56"/>
    <lineage>
        <taxon>Bacteria</taxon>
        <taxon>Pseudomonadati</taxon>
        <taxon>Myxococcota</taxon>
        <taxon>Polyangia</taxon>
        <taxon>Polyangiales</taxon>
        <taxon>Polyangiaceae</taxon>
        <taxon>Sorangium</taxon>
    </lineage>
</organism>
<name>A0A150RTJ4_SORCE</name>
<dbReference type="InterPro" id="IPR003594">
    <property type="entry name" value="HATPase_dom"/>
</dbReference>
<dbReference type="SMART" id="SM00065">
    <property type="entry name" value="GAF"/>
    <property type="match status" value="1"/>
</dbReference>
<evidence type="ECO:0000313" key="6">
    <source>
        <dbReference type="Proteomes" id="UP000075635"/>
    </source>
</evidence>
<dbReference type="SUPFAM" id="SSF47384">
    <property type="entry name" value="Homodimeric domain of signal transducing histidine kinase"/>
    <property type="match status" value="1"/>
</dbReference>
<dbReference type="EC" id="2.7.13.3" evidence="2"/>
<keyword evidence="3" id="KW-0175">Coiled coil</keyword>
<dbReference type="PRINTS" id="PR00344">
    <property type="entry name" value="BCTRLSENSOR"/>
</dbReference>
<dbReference type="PROSITE" id="PS50109">
    <property type="entry name" value="HIS_KIN"/>
    <property type="match status" value="1"/>
</dbReference>
<dbReference type="GO" id="GO:0005886">
    <property type="term" value="C:plasma membrane"/>
    <property type="evidence" value="ECO:0007669"/>
    <property type="project" value="TreeGrafter"/>
</dbReference>
<comment type="caution">
    <text evidence="5">The sequence shown here is derived from an EMBL/GenBank/DDBJ whole genome shotgun (WGS) entry which is preliminary data.</text>
</comment>
<dbReference type="InterPro" id="IPR052023">
    <property type="entry name" value="Histidine_kinase_KdpD"/>
</dbReference>
<dbReference type="InterPro" id="IPR005467">
    <property type="entry name" value="His_kinase_dom"/>
</dbReference>
<dbReference type="SUPFAM" id="SSF55874">
    <property type="entry name" value="ATPase domain of HSP90 chaperone/DNA topoisomerase II/histidine kinase"/>
    <property type="match status" value="1"/>
</dbReference>
<reference evidence="5 6" key="1">
    <citation type="submission" date="2014-02" db="EMBL/GenBank/DDBJ databases">
        <title>The small core and large imbalanced accessory genome model reveals a collaborative survival strategy of Sorangium cellulosum strains in nature.</title>
        <authorList>
            <person name="Han K."/>
            <person name="Peng R."/>
            <person name="Blom J."/>
            <person name="Li Y.-Z."/>
        </authorList>
    </citation>
    <scope>NUCLEOTIDE SEQUENCE [LARGE SCALE GENOMIC DNA]</scope>
    <source>
        <strain evidence="5 6">So0011-07</strain>
    </source>
</reference>
<evidence type="ECO:0000313" key="5">
    <source>
        <dbReference type="EMBL" id="KYF83473.1"/>
    </source>
</evidence>
<comment type="catalytic activity">
    <reaction evidence="1">
        <text>ATP + protein L-histidine = ADP + protein N-phospho-L-histidine.</text>
        <dbReference type="EC" id="2.7.13.3"/>
    </reaction>
</comment>
<dbReference type="Gene3D" id="3.30.450.40">
    <property type="match status" value="1"/>
</dbReference>
<evidence type="ECO:0000256" key="3">
    <source>
        <dbReference type="SAM" id="Coils"/>
    </source>
</evidence>
<dbReference type="Proteomes" id="UP000075635">
    <property type="component" value="Unassembled WGS sequence"/>
</dbReference>
<dbReference type="InterPro" id="IPR003018">
    <property type="entry name" value="GAF"/>
</dbReference>
<accession>A0A150RTJ4</accession>
<evidence type="ECO:0000259" key="4">
    <source>
        <dbReference type="PROSITE" id="PS50109"/>
    </source>
</evidence>
<dbReference type="GO" id="GO:0000155">
    <property type="term" value="F:phosphorelay sensor kinase activity"/>
    <property type="evidence" value="ECO:0007669"/>
    <property type="project" value="InterPro"/>
</dbReference>
<dbReference type="SMART" id="SM00387">
    <property type="entry name" value="HATPase_c"/>
    <property type="match status" value="1"/>
</dbReference>
<sequence length="407" mass="44686">MIRVVQELWGARDLQSILRIAAQAARDLTGAEGASFVLREGELCYYAQEDAISSLWQGRRFPMSSCVSGWVMQNRAPAVVDDIALDPRIPLDVYRPTFVRSMAMVPVHARAPLGALGSYWGSARAPTAQELTLLQALADGAALAMENIALRERADEARTRLSELEAAIGELEERHRALADGQRQNDSLNELLAHDLRSPAAGILLTATARLRDRDIPERDRRRWKRVLCSAELIQRTAMNLLDTSSRRLGTLVPRLDELDLAALLQEVAEILEPFAAARGQRIELRPGAPCGCRIRADGDLLRRVLQNLVDNALRHSPARGAVHVEARRPDARWVEVVVRDEGPGIPVHLRDHVFDRYARLDGDASPSAGRGLGLTFCKLAVEAHGGAIQVRDNEGGGSCFSVLLPA</sequence>
<feature type="coiled-coil region" evidence="3">
    <location>
        <begin position="147"/>
        <end position="181"/>
    </location>
</feature>
<evidence type="ECO:0000256" key="2">
    <source>
        <dbReference type="ARBA" id="ARBA00012438"/>
    </source>
</evidence>
<dbReference type="AlphaFoldDB" id="A0A150RTJ4"/>
<proteinExistence type="predicted"/>
<dbReference type="PANTHER" id="PTHR45569:SF1">
    <property type="entry name" value="SENSOR PROTEIN KDPD"/>
    <property type="match status" value="1"/>
</dbReference>
<dbReference type="InterPro" id="IPR036890">
    <property type="entry name" value="HATPase_C_sf"/>
</dbReference>